<reference evidence="2 4" key="2">
    <citation type="journal article" date="2014" name="BMC Genomics">
        <title>An improved genome release (version Mt4.0) for the model legume Medicago truncatula.</title>
        <authorList>
            <person name="Tang H."/>
            <person name="Krishnakumar V."/>
            <person name="Bidwell S."/>
            <person name="Rosen B."/>
            <person name="Chan A."/>
            <person name="Zhou S."/>
            <person name="Gentzbittel L."/>
            <person name="Childs K.L."/>
            <person name="Yandell M."/>
            <person name="Gundlach H."/>
            <person name="Mayer K.F."/>
            <person name="Schwartz D.C."/>
            <person name="Town C.D."/>
        </authorList>
    </citation>
    <scope>GENOME REANNOTATION</scope>
    <source>
        <strain evidence="2">A17</strain>
        <strain evidence="3 4">cv. Jemalong A17</strain>
    </source>
</reference>
<dbReference type="EMBL" id="CM001220">
    <property type="protein sequence ID" value="KEH29464.1"/>
    <property type="molecule type" value="Genomic_DNA"/>
</dbReference>
<sequence>MYAFDECSIKSTRLKGLSTFKLKDIKYFHDIGSRLKKIASKIDQIAKSKNKFLSMRRCNTKKGARNAARCKRFLLVLDDVWNKSQEFEFRIDHKKWNTLKFVLSCGLKGDNLAKLHDLDLGGKLEIKGLQNIGSLFEAQEANLMDKKDLDELFLSWQHKDSSVKTPIISDDQVLEVLHLSKSQELENIFLQRIMLLKLDQNS</sequence>
<dbReference type="EnsemblPlants" id="KEH29464">
    <property type="protein sequence ID" value="KEH29464"/>
    <property type="gene ID" value="MTR_4g037045"/>
</dbReference>
<name>A0A072UI91_MEDTR</name>
<proteinExistence type="predicted"/>
<reference evidence="3" key="3">
    <citation type="submission" date="2015-04" db="UniProtKB">
        <authorList>
            <consortium name="EnsemblPlants"/>
        </authorList>
    </citation>
    <scope>IDENTIFICATION</scope>
    <source>
        <strain evidence="3">cv. Jemalong A17</strain>
    </source>
</reference>
<reference evidence="2 4" key="1">
    <citation type="journal article" date="2011" name="Nature">
        <title>The Medicago genome provides insight into the evolution of rhizobial symbioses.</title>
        <authorList>
            <person name="Young N.D."/>
            <person name="Debelle F."/>
            <person name="Oldroyd G.E."/>
            <person name="Geurts R."/>
            <person name="Cannon S.B."/>
            <person name="Udvardi M.K."/>
            <person name="Benedito V.A."/>
            <person name="Mayer K.F."/>
            <person name="Gouzy J."/>
            <person name="Schoof H."/>
            <person name="Van de Peer Y."/>
            <person name="Proost S."/>
            <person name="Cook D.R."/>
            <person name="Meyers B.C."/>
            <person name="Spannagl M."/>
            <person name="Cheung F."/>
            <person name="De Mita S."/>
            <person name="Krishnakumar V."/>
            <person name="Gundlach H."/>
            <person name="Zhou S."/>
            <person name="Mudge J."/>
            <person name="Bharti A.K."/>
            <person name="Murray J.D."/>
            <person name="Naoumkina M.A."/>
            <person name="Rosen B."/>
            <person name="Silverstein K.A."/>
            <person name="Tang H."/>
            <person name="Rombauts S."/>
            <person name="Zhao P.X."/>
            <person name="Zhou P."/>
            <person name="Barbe V."/>
            <person name="Bardou P."/>
            <person name="Bechner M."/>
            <person name="Bellec A."/>
            <person name="Berger A."/>
            <person name="Berges H."/>
            <person name="Bidwell S."/>
            <person name="Bisseling T."/>
            <person name="Choisne N."/>
            <person name="Couloux A."/>
            <person name="Denny R."/>
            <person name="Deshpande S."/>
            <person name="Dai X."/>
            <person name="Doyle J.J."/>
            <person name="Dudez A.M."/>
            <person name="Farmer A.D."/>
            <person name="Fouteau S."/>
            <person name="Franken C."/>
            <person name="Gibelin C."/>
            <person name="Gish J."/>
            <person name="Goldstein S."/>
            <person name="Gonzalez A.J."/>
            <person name="Green P.J."/>
            <person name="Hallab A."/>
            <person name="Hartog M."/>
            <person name="Hua A."/>
            <person name="Humphray S.J."/>
            <person name="Jeong D.H."/>
            <person name="Jing Y."/>
            <person name="Jocker A."/>
            <person name="Kenton S.M."/>
            <person name="Kim D.J."/>
            <person name="Klee K."/>
            <person name="Lai H."/>
            <person name="Lang C."/>
            <person name="Lin S."/>
            <person name="Macmil S.L."/>
            <person name="Magdelenat G."/>
            <person name="Matthews L."/>
            <person name="McCorrison J."/>
            <person name="Monaghan E.L."/>
            <person name="Mun J.H."/>
            <person name="Najar F.Z."/>
            <person name="Nicholson C."/>
            <person name="Noirot C."/>
            <person name="O'Bleness M."/>
            <person name="Paule C.R."/>
            <person name="Poulain J."/>
            <person name="Prion F."/>
            <person name="Qin B."/>
            <person name="Qu C."/>
            <person name="Retzel E.F."/>
            <person name="Riddle C."/>
            <person name="Sallet E."/>
            <person name="Samain S."/>
            <person name="Samson N."/>
            <person name="Sanders I."/>
            <person name="Saurat O."/>
            <person name="Scarpelli C."/>
            <person name="Schiex T."/>
            <person name="Segurens B."/>
            <person name="Severin A.J."/>
            <person name="Sherrier D.J."/>
            <person name="Shi R."/>
            <person name="Sims S."/>
            <person name="Singer S.R."/>
            <person name="Sinharoy S."/>
            <person name="Sterck L."/>
            <person name="Viollet A."/>
            <person name="Wang B.B."/>
            <person name="Wang K."/>
            <person name="Wang M."/>
            <person name="Wang X."/>
            <person name="Warfsmann J."/>
            <person name="Weissenbach J."/>
            <person name="White D.D."/>
            <person name="White J.D."/>
            <person name="Wiley G.B."/>
            <person name="Wincker P."/>
            <person name="Xing Y."/>
            <person name="Yang L."/>
            <person name="Yao Z."/>
            <person name="Ying F."/>
            <person name="Zhai J."/>
            <person name="Zhou L."/>
            <person name="Zuber A."/>
            <person name="Denarie J."/>
            <person name="Dixon R.A."/>
            <person name="May G.D."/>
            <person name="Schwartz D.C."/>
            <person name="Rogers J."/>
            <person name="Quetier F."/>
            <person name="Town C.D."/>
            <person name="Roe B.A."/>
        </authorList>
    </citation>
    <scope>NUCLEOTIDE SEQUENCE [LARGE SCALE GENOMIC DNA]</scope>
    <source>
        <strain evidence="2">A17</strain>
        <strain evidence="3 4">cv. Jemalong A17</strain>
    </source>
</reference>
<protein>
    <recommendedName>
        <fullName evidence="1">R13L1/DRL21-like LRR repeat region domain-containing protein</fullName>
    </recommendedName>
</protein>
<dbReference type="AlphaFoldDB" id="A0A072UI91"/>
<evidence type="ECO:0000313" key="4">
    <source>
        <dbReference type="Proteomes" id="UP000002051"/>
    </source>
</evidence>
<feature type="domain" description="R13L1/DRL21-like LRR repeat region" evidence="1">
    <location>
        <begin position="112"/>
        <end position="181"/>
    </location>
</feature>
<dbReference type="HOGENOM" id="CLU_1356483_0_0_1"/>
<keyword evidence="4" id="KW-1185">Reference proteome</keyword>
<gene>
    <name evidence="2" type="ordered locus">MTR_4g037045</name>
</gene>
<dbReference type="InterPro" id="IPR056789">
    <property type="entry name" value="LRR_R13L1-DRL21"/>
</dbReference>
<dbReference type="Pfam" id="PF25019">
    <property type="entry name" value="LRR_R13L1-DRL21"/>
    <property type="match status" value="1"/>
</dbReference>
<dbReference type="InterPro" id="IPR027417">
    <property type="entry name" value="P-loop_NTPase"/>
</dbReference>
<evidence type="ECO:0000313" key="2">
    <source>
        <dbReference type="EMBL" id="KEH29464.1"/>
    </source>
</evidence>
<dbReference type="Proteomes" id="UP000002051">
    <property type="component" value="Chromosome 4"/>
</dbReference>
<evidence type="ECO:0000313" key="3">
    <source>
        <dbReference type="EnsemblPlants" id="KEH29464"/>
    </source>
</evidence>
<evidence type="ECO:0000259" key="1">
    <source>
        <dbReference type="Pfam" id="PF25019"/>
    </source>
</evidence>
<organism evidence="2 4">
    <name type="scientific">Medicago truncatula</name>
    <name type="common">Barrel medic</name>
    <name type="synonym">Medicago tribuloides</name>
    <dbReference type="NCBI Taxonomy" id="3880"/>
    <lineage>
        <taxon>Eukaryota</taxon>
        <taxon>Viridiplantae</taxon>
        <taxon>Streptophyta</taxon>
        <taxon>Embryophyta</taxon>
        <taxon>Tracheophyta</taxon>
        <taxon>Spermatophyta</taxon>
        <taxon>Magnoliopsida</taxon>
        <taxon>eudicotyledons</taxon>
        <taxon>Gunneridae</taxon>
        <taxon>Pentapetalae</taxon>
        <taxon>rosids</taxon>
        <taxon>fabids</taxon>
        <taxon>Fabales</taxon>
        <taxon>Fabaceae</taxon>
        <taxon>Papilionoideae</taxon>
        <taxon>50 kb inversion clade</taxon>
        <taxon>NPAAA clade</taxon>
        <taxon>Hologalegina</taxon>
        <taxon>IRL clade</taxon>
        <taxon>Trifolieae</taxon>
        <taxon>Medicago</taxon>
    </lineage>
</organism>
<dbReference type="Gene3D" id="3.40.50.300">
    <property type="entry name" value="P-loop containing nucleotide triphosphate hydrolases"/>
    <property type="match status" value="1"/>
</dbReference>
<accession>A0A072UI91</accession>